<dbReference type="InterPro" id="IPR018060">
    <property type="entry name" value="HTH_AraC"/>
</dbReference>
<dbReference type="Gene3D" id="1.10.10.60">
    <property type="entry name" value="Homeodomain-like"/>
    <property type="match status" value="2"/>
</dbReference>
<comment type="caution">
    <text evidence="5">The sequence shown here is derived from an EMBL/GenBank/DDBJ whole genome shotgun (WGS) entry which is preliminary data.</text>
</comment>
<name>A0AAV2VRU3_9VIBR</name>
<dbReference type="InterPro" id="IPR018062">
    <property type="entry name" value="HTH_AraC-typ_CS"/>
</dbReference>
<evidence type="ECO:0000256" key="1">
    <source>
        <dbReference type="ARBA" id="ARBA00023015"/>
    </source>
</evidence>
<evidence type="ECO:0000256" key="3">
    <source>
        <dbReference type="ARBA" id="ARBA00023163"/>
    </source>
</evidence>
<dbReference type="SUPFAM" id="SSF55136">
    <property type="entry name" value="Probable bacterial effector-binding domain"/>
    <property type="match status" value="1"/>
</dbReference>
<dbReference type="Pfam" id="PF14526">
    <property type="entry name" value="Cass2"/>
    <property type="match status" value="1"/>
</dbReference>
<sequence>MRYIERIQAGIAFIEANLSGSFELHEVAKAAGMSQWHFQRIFKALTGETLKTYIRNRRLSQSLAALESDHHRIIDIALDAGYESQEAYTRAFKSLFGINPNQYRHIEHKKQWLKKNEITADYLKQLARNSDTLPEFYHQPEMWLAGLHTRFHSSDSDKNNIADKLPALWNDFLPRIQELGNLIDSSAAYGVVQPVHDNTDLLEYYAAVQVEPDTPLPDGFSLVRIPSARYAKFAHRGYPQALDESVNYIYSNWLLNQNCVHTLGPDLEIYGPEYKENSEASCIHYAIPITP</sequence>
<dbReference type="SMART" id="SM00342">
    <property type="entry name" value="HTH_ARAC"/>
    <property type="match status" value="1"/>
</dbReference>
<dbReference type="GO" id="GO:0003700">
    <property type="term" value="F:DNA-binding transcription factor activity"/>
    <property type="evidence" value="ECO:0007669"/>
    <property type="project" value="InterPro"/>
</dbReference>
<dbReference type="PROSITE" id="PS01124">
    <property type="entry name" value="HTH_ARAC_FAMILY_2"/>
    <property type="match status" value="1"/>
</dbReference>
<dbReference type="SMART" id="SM00871">
    <property type="entry name" value="AraC_E_bind"/>
    <property type="match status" value="1"/>
</dbReference>
<dbReference type="PRINTS" id="PR00032">
    <property type="entry name" value="HTHARAC"/>
</dbReference>
<dbReference type="Gene3D" id="3.20.80.10">
    <property type="entry name" value="Regulatory factor, effector binding domain"/>
    <property type="match status" value="1"/>
</dbReference>
<dbReference type="SUPFAM" id="SSF46689">
    <property type="entry name" value="Homeodomain-like"/>
    <property type="match status" value="2"/>
</dbReference>
<keyword evidence="3" id="KW-0804">Transcription</keyword>
<dbReference type="RefSeq" id="WP_022612215.1">
    <property type="nucleotide sequence ID" value="NZ_LK391965.1"/>
</dbReference>
<dbReference type="Proteomes" id="UP000018211">
    <property type="component" value="Unassembled WGS sequence"/>
</dbReference>
<organism evidence="5 6">
    <name type="scientific">Vibrio nigripulchritudo SOn1</name>
    <dbReference type="NCBI Taxonomy" id="1238450"/>
    <lineage>
        <taxon>Bacteria</taxon>
        <taxon>Pseudomonadati</taxon>
        <taxon>Pseudomonadota</taxon>
        <taxon>Gammaproteobacteria</taxon>
        <taxon>Vibrionales</taxon>
        <taxon>Vibrionaceae</taxon>
        <taxon>Vibrio</taxon>
    </lineage>
</organism>
<dbReference type="EMBL" id="CAOF01000120">
    <property type="protein sequence ID" value="CCO47386.1"/>
    <property type="molecule type" value="Genomic_DNA"/>
</dbReference>
<dbReference type="PANTHER" id="PTHR47504:SF5">
    <property type="entry name" value="RIGHT ORIGIN-BINDING PROTEIN"/>
    <property type="match status" value="1"/>
</dbReference>
<dbReference type="PANTHER" id="PTHR47504">
    <property type="entry name" value="RIGHT ORIGIN-BINDING PROTEIN"/>
    <property type="match status" value="1"/>
</dbReference>
<dbReference type="InterPro" id="IPR029441">
    <property type="entry name" value="Cass2"/>
</dbReference>
<dbReference type="GO" id="GO:0043565">
    <property type="term" value="F:sequence-specific DNA binding"/>
    <property type="evidence" value="ECO:0007669"/>
    <property type="project" value="InterPro"/>
</dbReference>
<dbReference type="InterPro" id="IPR010499">
    <property type="entry name" value="AraC_E-bd"/>
</dbReference>
<keyword evidence="2" id="KW-0238">DNA-binding</keyword>
<dbReference type="InterPro" id="IPR009057">
    <property type="entry name" value="Homeodomain-like_sf"/>
</dbReference>
<evidence type="ECO:0000256" key="2">
    <source>
        <dbReference type="ARBA" id="ARBA00023125"/>
    </source>
</evidence>
<dbReference type="InterPro" id="IPR011256">
    <property type="entry name" value="Reg_factor_effector_dom_sf"/>
</dbReference>
<gene>
    <name evidence="5" type="ORF">VIBNISOn1_30078</name>
</gene>
<keyword evidence="1" id="KW-0805">Transcription regulation</keyword>
<evidence type="ECO:0000313" key="5">
    <source>
        <dbReference type="EMBL" id="CCO47386.1"/>
    </source>
</evidence>
<dbReference type="Pfam" id="PF12833">
    <property type="entry name" value="HTH_18"/>
    <property type="match status" value="1"/>
</dbReference>
<reference evidence="5 6" key="1">
    <citation type="journal article" date="2013" name="ISME J.">
        <title>Comparative genomics of pathogenic lineages of Vibrio nigripulchritudo identifies virulence-associated traits.</title>
        <authorList>
            <person name="Goudenege D."/>
            <person name="Labreuche Y."/>
            <person name="Krin E."/>
            <person name="Ansquer D."/>
            <person name="Mangenot S."/>
            <person name="Calteau A."/>
            <person name="Medigue C."/>
            <person name="Mazel D."/>
            <person name="Polz M.F."/>
            <person name="Le Roux F."/>
        </authorList>
    </citation>
    <scope>NUCLEOTIDE SEQUENCE [LARGE SCALE GENOMIC DNA]</scope>
    <source>
        <strain evidence="5 6">SOn1</strain>
    </source>
</reference>
<protein>
    <submittedName>
        <fullName evidence="5">Transcriptional regulator, AraC family</fullName>
    </submittedName>
</protein>
<dbReference type="PROSITE" id="PS00041">
    <property type="entry name" value="HTH_ARAC_FAMILY_1"/>
    <property type="match status" value="1"/>
</dbReference>
<dbReference type="AlphaFoldDB" id="A0AAV2VRU3"/>
<dbReference type="InterPro" id="IPR020449">
    <property type="entry name" value="Tscrpt_reg_AraC-type_HTH"/>
</dbReference>
<feature type="domain" description="HTH araC/xylS-type" evidence="4">
    <location>
        <begin position="8"/>
        <end position="106"/>
    </location>
</feature>
<evidence type="ECO:0000313" key="6">
    <source>
        <dbReference type="Proteomes" id="UP000018211"/>
    </source>
</evidence>
<accession>A0AAV2VRU3</accession>
<proteinExistence type="predicted"/>
<evidence type="ECO:0000259" key="4">
    <source>
        <dbReference type="PROSITE" id="PS01124"/>
    </source>
</evidence>
<dbReference type="InterPro" id="IPR050959">
    <property type="entry name" value="MarA-like"/>
</dbReference>